<feature type="transmembrane region" description="Helical" evidence="8">
    <location>
        <begin position="29"/>
        <end position="47"/>
    </location>
</feature>
<dbReference type="InterPro" id="IPR032879">
    <property type="entry name" value="FixG_C"/>
</dbReference>
<feature type="transmembrane region" description="Helical" evidence="8">
    <location>
        <begin position="391"/>
        <end position="410"/>
    </location>
</feature>
<dbReference type="Proteomes" id="UP000187266">
    <property type="component" value="Chromosome"/>
</dbReference>
<evidence type="ECO:0000256" key="3">
    <source>
        <dbReference type="ARBA" id="ARBA00022723"/>
    </source>
</evidence>
<keyword evidence="8" id="KW-0812">Transmembrane</keyword>
<feature type="transmembrane region" description="Helical" evidence="8">
    <location>
        <begin position="154"/>
        <end position="173"/>
    </location>
</feature>
<dbReference type="InterPro" id="IPR017896">
    <property type="entry name" value="4Fe4S_Fe-S-bd"/>
</dbReference>
<keyword evidence="2" id="KW-0004">4Fe-4S</keyword>
<dbReference type="EMBL" id="CP019124">
    <property type="protein sequence ID" value="APX90806.1"/>
    <property type="molecule type" value="Genomic_DNA"/>
</dbReference>
<dbReference type="PROSITE" id="PS51379">
    <property type="entry name" value="4FE4S_FER_2"/>
    <property type="match status" value="1"/>
</dbReference>
<dbReference type="InterPro" id="IPR013783">
    <property type="entry name" value="Ig-like_fold"/>
</dbReference>
<evidence type="ECO:0000256" key="1">
    <source>
        <dbReference type="ARBA" id="ARBA00022448"/>
    </source>
</evidence>
<keyword evidence="8" id="KW-0472">Membrane</keyword>
<feature type="transmembrane region" description="Helical" evidence="8">
    <location>
        <begin position="81"/>
        <end position="98"/>
    </location>
</feature>
<dbReference type="PANTHER" id="PTHR30176">
    <property type="entry name" value="FERREDOXIN-TYPE PROTEIN NAPH"/>
    <property type="match status" value="1"/>
</dbReference>
<dbReference type="PROSITE" id="PS00198">
    <property type="entry name" value="4FE4S_FER_1"/>
    <property type="match status" value="1"/>
</dbReference>
<keyword evidence="1" id="KW-0813">Transport</keyword>
<accession>A0A2M9DHZ3</accession>
<evidence type="ECO:0000256" key="6">
    <source>
        <dbReference type="ARBA" id="ARBA00023014"/>
    </source>
</evidence>
<evidence type="ECO:0000256" key="5">
    <source>
        <dbReference type="ARBA" id="ARBA00023004"/>
    </source>
</evidence>
<feature type="compositionally biased region" description="Low complexity" evidence="7">
    <location>
        <begin position="257"/>
        <end position="270"/>
    </location>
</feature>
<dbReference type="STRING" id="1267768.BV394_14695"/>
<evidence type="ECO:0000313" key="10">
    <source>
        <dbReference type="Proteomes" id="UP000187266"/>
    </source>
</evidence>
<dbReference type="RefSeq" id="WP_076980823.1">
    <property type="nucleotide sequence ID" value="NZ_CP019124.1"/>
</dbReference>
<sequence>MTASPPTSALYAPREPIFPRRVTGRFRRLKWQIMAVTLGIYYLTPWLRWDRGAGRPDQAVLVDLAHRRFYFFGIEVWSHEFYFVAGLLVMAGLGLFLFTSALGRVWCGYGCPQTVWTDLFLAVERWLEGDRNARMRLHHAPWGLRKWSLRLGKWAIWILISVGTGGAWIFYFADAPSLARDLVTLQAAPVAWITIAILTATTFVFGGFMREQVCIYMCPWPRIQAAMMDEDTLTVAYRDWRGEPRGKGLRRRAAAAAATDAPSATDPGDTITRAAGPRIGGRSPVIPMLVRGTAPATPEAFSPPPAGRVPGDCIDCNACVNVCPMGIDIRDGQQMACITCALCIDACDEVMERTGLQRGLIDYIALSDAPSERAGLAPRSLRRHLLRPRNFVYMLIWGGIGLALLAALVMRPELEMTVHPVRNPTFVTLSDGAVRNTYDIRLRNKAGETRRLALSLDPAAALALEVEGAPTASVEVGPDSQRQLRLYLTAPAGSAAAAAAITHVTLDVTDTTSGETAHVATIFNGREYR</sequence>
<evidence type="ECO:0000256" key="4">
    <source>
        <dbReference type="ARBA" id="ARBA00022982"/>
    </source>
</evidence>
<reference evidence="9 10" key="1">
    <citation type="submission" date="2017-01" db="EMBL/GenBank/DDBJ databases">
        <title>Genomic analysis of Xuhuaishuia manganoxidans DY6-4.</title>
        <authorList>
            <person name="Wang X."/>
        </authorList>
    </citation>
    <scope>NUCLEOTIDE SEQUENCE [LARGE SCALE GENOMIC DNA]</scope>
    <source>
        <strain evidence="9 10">DY6-4</strain>
    </source>
</reference>
<dbReference type="PANTHER" id="PTHR30176:SF3">
    <property type="entry name" value="FERREDOXIN-TYPE PROTEIN NAPH"/>
    <property type="match status" value="1"/>
</dbReference>
<keyword evidence="4" id="KW-0249">Electron transport</keyword>
<feature type="region of interest" description="Disordered" evidence="7">
    <location>
        <begin position="257"/>
        <end position="277"/>
    </location>
</feature>
<keyword evidence="3" id="KW-0479">Metal-binding</keyword>
<dbReference type="InterPro" id="IPR014116">
    <property type="entry name" value="Cyt_c_oxidase_cbb3_FixG"/>
</dbReference>
<dbReference type="InterPro" id="IPR017900">
    <property type="entry name" value="4Fe4S_Fe_S_CS"/>
</dbReference>
<dbReference type="NCBIfam" id="TIGR02745">
    <property type="entry name" value="ccoG_rdxA_fixG"/>
    <property type="match status" value="1"/>
</dbReference>
<dbReference type="Gene3D" id="2.60.40.10">
    <property type="entry name" value="Immunoglobulins"/>
    <property type="match status" value="1"/>
</dbReference>
<dbReference type="Pfam" id="PF13746">
    <property type="entry name" value="Fer4_18"/>
    <property type="match status" value="2"/>
</dbReference>
<evidence type="ECO:0000256" key="7">
    <source>
        <dbReference type="SAM" id="MobiDB-lite"/>
    </source>
</evidence>
<evidence type="ECO:0000256" key="2">
    <source>
        <dbReference type="ARBA" id="ARBA00022485"/>
    </source>
</evidence>
<dbReference type="InterPro" id="IPR051684">
    <property type="entry name" value="Electron_Trans/Redox"/>
</dbReference>
<keyword evidence="6" id="KW-0411">Iron-sulfur</keyword>
<protein>
    <submittedName>
        <fullName evidence="9">Cytochrome c oxidase accessory protein CcoG</fullName>
    </submittedName>
</protein>
<dbReference type="GO" id="GO:0051539">
    <property type="term" value="F:4 iron, 4 sulfur cluster binding"/>
    <property type="evidence" value="ECO:0007669"/>
    <property type="project" value="UniProtKB-KW"/>
</dbReference>
<keyword evidence="10" id="KW-1185">Reference proteome</keyword>
<name>A0A1U7DLD0_9RHOB</name>
<proteinExistence type="predicted"/>
<dbReference type="GO" id="GO:0005886">
    <property type="term" value="C:plasma membrane"/>
    <property type="evidence" value="ECO:0007669"/>
    <property type="project" value="TreeGrafter"/>
</dbReference>
<gene>
    <name evidence="9" type="ORF">BV394_14695</name>
</gene>
<keyword evidence="5" id="KW-0408">Iron</keyword>
<dbReference type="SUPFAM" id="SSF54862">
    <property type="entry name" value="4Fe-4S ferredoxins"/>
    <property type="match status" value="1"/>
</dbReference>
<accession>A0A1U7DLD0</accession>
<evidence type="ECO:0000313" key="9">
    <source>
        <dbReference type="EMBL" id="APX90806.1"/>
    </source>
</evidence>
<organism evidence="9 10">
    <name type="scientific">Brevirhabdus pacifica</name>
    <dbReference type="NCBI Taxonomy" id="1267768"/>
    <lineage>
        <taxon>Bacteria</taxon>
        <taxon>Pseudomonadati</taxon>
        <taxon>Pseudomonadota</taxon>
        <taxon>Alphaproteobacteria</taxon>
        <taxon>Rhodobacterales</taxon>
        <taxon>Paracoccaceae</taxon>
        <taxon>Brevirhabdus</taxon>
    </lineage>
</organism>
<evidence type="ECO:0000256" key="8">
    <source>
        <dbReference type="SAM" id="Phobius"/>
    </source>
</evidence>
<keyword evidence="8" id="KW-1133">Transmembrane helix</keyword>
<dbReference type="AlphaFoldDB" id="A0A1U7DLD0"/>
<dbReference type="Pfam" id="PF12801">
    <property type="entry name" value="Fer4_5"/>
    <property type="match status" value="1"/>
</dbReference>
<dbReference type="OrthoDB" id="9811700at2"/>
<dbReference type="Pfam" id="PF11614">
    <property type="entry name" value="FixG_C"/>
    <property type="match status" value="1"/>
</dbReference>
<dbReference type="GO" id="GO:0046872">
    <property type="term" value="F:metal ion binding"/>
    <property type="evidence" value="ECO:0007669"/>
    <property type="project" value="UniProtKB-KW"/>
</dbReference>
<feature type="transmembrane region" description="Helical" evidence="8">
    <location>
        <begin position="185"/>
        <end position="208"/>
    </location>
</feature>